<keyword evidence="4" id="KW-0175">Coiled coil</keyword>
<dbReference type="STRING" id="503106.A0A218Z720"/>
<dbReference type="Proteomes" id="UP000242519">
    <property type="component" value="Unassembled WGS sequence"/>
</dbReference>
<name>A0A218Z720_9HELO</name>
<dbReference type="InterPro" id="IPR029058">
    <property type="entry name" value="AB_hydrolase_fold"/>
</dbReference>
<keyword evidence="2" id="KW-0732">Signal</keyword>
<dbReference type="AlphaFoldDB" id="A0A218Z720"/>
<keyword evidence="3" id="KW-0378">Hydrolase</keyword>
<dbReference type="GO" id="GO:0052689">
    <property type="term" value="F:carboxylic ester hydrolase activity"/>
    <property type="evidence" value="ECO:0007669"/>
    <property type="project" value="UniProtKB-KW"/>
</dbReference>
<dbReference type="PANTHER" id="PTHR43037">
    <property type="entry name" value="UNNAMED PRODUCT-RELATED"/>
    <property type="match status" value="1"/>
</dbReference>
<sequence>MPLFNRHPAETIPVAREEVPQRKSSLFGRRHSSISPTRKYGVRTATQPESSRRGLPHRKEDPSILAARERVVKAEKMEKEADFALIAARTAVREARAHIKMLEKEAKQEARLAKIKQTEAKSISKRGHGLGPANSLVQITEPFGPNPTNASFYLYLPTNLAPKPPVLVNLHWCHGSTQAAFRGTQLANLADTYGYSMIFPDSPSMADKCWGVSPPQTLSHNGGDSQGISSMVKWTLSKYEGDDSRVFSMGTSSGAMMTNVLLGSYPDVLAVGSAWAGVAARMLRRNGYGIWSNACATGQVIKTGAEWKPSLRPHIRIIRSQNLQKEIKDWTAVLELPNSPVQTLTDHPQSGWTTYVYGTSFTATSAFNITHDIRTIDYLVLSWFDLIYIGSGCFSRPNASGV</sequence>
<organism evidence="6 7">
    <name type="scientific">Diplocarpon coronariae</name>
    <dbReference type="NCBI Taxonomy" id="2795749"/>
    <lineage>
        <taxon>Eukaryota</taxon>
        <taxon>Fungi</taxon>
        <taxon>Dikarya</taxon>
        <taxon>Ascomycota</taxon>
        <taxon>Pezizomycotina</taxon>
        <taxon>Leotiomycetes</taxon>
        <taxon>Helotiales</taxon>
        <taxon>Drepanopezizaceae</taxon>
        <taxon>Diplocarpon</taxon>
    </lineage>
</organism>
<evidence type="ECO:0000256" key="1">
    <source>
        <dbReference type="ARBA" id="ARBA00022487"/>
    </source>
</evidence>
<keyword evidence="7" id="KW-1185">Reference proteome</keyword>
<dbReference type="InParanoid" id="A0A218Z720"/>
<dbReference type="Pfam" id="PF10503">
    <property type="entry name" value="Esterase_PHB"/>
    <property type="match status" value="1"/>
</dbReference>
<feature type="coiled-coil region" evidence="4">
    <location>
        <begin position="85"/>
        <end position="119"/>
    </location>
</feature>
<gene>
    <name evidence="6" type="ORF">B2J93_3341</name>
</gene>
<dbReference type="InterPro" id="IPR050955">
    <property type="entry name" value="Plant_Biomass_Hydrol_Est"/>
</dbReference>
<dbReference type="InterPro" id="IPR010126">
    <property type="entry name" value="Esterase_phb"/>
</dbReference>
<dbReference type="SUPFAM" id="SSF53474">
    <property type="entry name" value="alpha/beta-Hydrolases"/>
    <property type="match status" value="1"/>
</dbReference>
<dbReference type="PANTHER" id="PTHR43037:SF5">
    <property type="entry name" value="FERULOYL ESTERASE"/>
    <property type="match status" value="1"/>
</dbReference>
<accession>A0A218Z720</accession>
<evidence type="ECO:0000256" key="4">
    <source>
        <dbReference type="SAM" id="Coils"/>
    </source>
</evidence>
<protein>
    <submittedName>
        <fullName evidence="6">Uncharacterized protein</fullName>
    </submittedName>
</protein>
<dbReference type="GO" id="GO:0005576">
    <property type="term" value="C:extracellular region"/>
    <property type="evidence" value="ECO:0007669"/>
    <property type="project" value="InterPro"/>
</dbReference>
<comment type="caution">
    <text evidence="6">The sequence shown here is derived from an EMBL/GenBank/DDBJ whole genome shotgun (WGS) entry which is preliminary data.</text>
</comment>
<evidence type="ECO:0000256" key="5">
    <source>
        <dbReference type="SAM" id="MobiDB-lite"/>
    </source>
</evidence>
<evidence type="ECO:0000313" key="6">
    <source>
        <dbReference type="EMBL" id="OWP03859.1"/>
    </source>
</evidence>
<reference evidence="6 7" key="1">
    <citation type="submission" date="2017-04" db="EMBL/GenBank/DDBJ databases">
        <title>Draft genome sequence of Marssonina coronaria NL1: causal agent of apple blotch.</title>
        <authorList>
            <person name="Cheng Q."/>
        </authorList>
    </citation>
    <scope>NUCLEOTIDE SEQUENCE [LARGE SCALE GENOMIC DNA]</scope>
    <source>
        <strain evidence="6 7">NL1</strain>
    </source>
</reference>
<dbReference type="Gene3D" id="3.40.50.1820">
    <property type="entry name" value="alpha/beta hydrolase"/>
    <property type="match status" value="1"/>
</dbReference>
<dbReference type="OrthoDB" id="2425929at2759"/>
<keyword evidence="1" id="KW-0719">Serine esterase</keyword>
<feature type="region of interest" description="Disordered" evidence="5">
    <location>
        <begin position="1"/>
        <end position="63"/>
    </location>
</feature>
<evidence type="ECO:0000313" key="7">
    <source>
        <dbReference type="Proteomes" id="UP000242519"/>
    </source>
</evidence>
<evidence type="ECO:0000256" key="3">
    <source>
        <dbReference type="ARBA" id="ARBA00022801"/>
    </source>
</evidence>
<evidence type="ECO:0000256" key="2">
    <source>
        <dbReference type="ARBA" id="ARBA00022729"/>
    </source>
</evidence>
<dbReference type="EMBL" id="MZNU01000164">
    <property type="protein sequence ID" value="OWP03859.1"/>
    <property type="molecule type" value="Genomic_DNA"/>
</dbReference>
<proteinExistence type="predicted"/>